<sequence>MPHLACNYSPQLVSLLEQQLAHVDWIKLSRWDVFWEEFKVARPLRPILLHCLPHAGRPSFEDTEWDGLNEALHACGSPHIALHLMSLPADWETPPSSDEVIIERMIAGVKLWKEKMTVELLVENVPFYGFRGTWRCATDPEVIQEVCRQCGVGLLLDLAHLRVAAWHRKEDPISYLRKMPLEAVKEIHVSGPARDAVEGLRDGHLEMEEEDYDLLIKALEITRPSFVTLEYGGTGPHMEWRSDADVLRRQLIRLRQIVQG</sequence>
<dbReference type="STRING" id="1173111.SAMN05444955_11260"/>
<dbReference type="Proteomes" id="UP000199695">
    <property type="component" value="Unassembled WGS sequence"/>
</dbReference>
<dbReference type="RefSeq" id="WP_089970249.1">
    <property type="nucleotide sequence ID" value="NZ_FOCQ01000012.1"/>
</dbReference>
<dbReference type="Pfam" id="PF05114">
    <property type="entry name" value="MbnB_TglH_ChrH"/>
    <property type="match status" value="1"/>
</dbReference>
<name>A0A1H8GT42_9BACL</name>
<dbReference type="AlphaFoldDB" id="A0A1H8GT42"/>
<dbReference type="PANTHER" id="PTHR42194:SF1">
    <property type="entry name" value="UPF0276 PROTEIN HI_1600"/>
    <property type="match status" value="1"/>
</dbReference>
<reference evidence="1 2" key="1">
    <citation type="submission" date="2016-10" db="EMBL/GenBank/DDBJ databases">
        <authorList>
            <person name="de Groot N.N."/>
        </authorList>
    </citation>
    <scope>NUCLEOTIDE SEQUENCE [LARGE SCALE GENOMIC DNA]</scope>
    <source>
        <strain evidence="1 2">DSM 46701</strain>
    </source>
</reference>
<dbReference type="InterPro" id="IPR007801">
    <property type="entry name" value="MbnB/TglH/ChrH"/>
</dbReference>
<dbReference type="SUPFAM" id="SSF51658">
    <property type="entry name" value="Xylose isomerase-like"/>
    <property type="match status" value="1"/>
</dbReference>
<dbReference type="InterPro" id="IPR036237">
    <property type="entry name" value="Xyl_isomerase-like_sf"/>
</dbReference>
<dbReference type="OrthoDB" id="1932681at2"/>
<evidence type="ECO:0000313" key="2">
    <source>
        <dbReference type="Proteomes" id="UP000199695"/>
    </source>
</evidence>
<dbReference type="PANTHER" id="PTHR42194">
    <property type="entry name" value="UPF0276 PROTEIN HI_1600"/>
    <property type="match status" value="1"/>
</dbReference>
<accession>A0A1H8GT42</accession>
<keyword evidence="2" id="KW-1185">Reference proteome</keyword>
<dbReference type="Gene3D" id="3.20.20.150">
    <property type="entry name" value="Divalent-metal-dependent TIM barrel enzymes"/>
    <property type="match status" value="1"/>
</dbReference>
<proteinExistence type="predicted"/>
<gene>
    <name evidence="1" type="ORF">SAMN05444955_11260</name>
</gene>
<dbReference type="EMBL" id="FOCQ01000012">
    <property type="protein sequence ID" value="SEN47136.1"/>
    <property type="molecule type" value="Genomic_DNA"/>
</dbReference>
<protein>
    <submittedName>
        <fullName evidence="1">Uncharacterized conserved protein, UPF0276 family</fullName>
    </submittedName>
</protein>
<evidence type="ECO:0000313" key="1">
    <source>
        <dbReference type="EMBL" id="SEN47136.1"/>
    </source>
</evidence>
<organism evidence="1 2">
    <name type="scientific">Lihuaxuella thermophila</name>
    <dbReference type="NCBI Taxonomy" id="1173111"/>
    <lineage>
        <taxon>Bacteria</taxon>
        <taxon>Bacillati</taxon>
        <taxon>Bacillota</taxon>
        <taxon>Bacilli</taxon>
        <taxon>Bacillales</taxon>
        <taxon>Thermoactinomycetaceae</taxon>
        <taxon>Lihuaxuella</taxon>
    </lineage>
</organism>